<evidence type="ECO:0000256" key="1">
    <source>
        <dbReference type="SAM" id="Coils"/>
    </source>
</evidence>
<evidence type="ECO:0000313" key="3">
    <source>
        <dbReference type="EMBL" id="MBC5754565.1"/>
    </source>
</evidence>
<dbReference type="PANTHER" id="PTHR38032:SF1">
    <property type="entry name" value="RNA-BINDING PROTEIN KHPB N-TERMINAL DOMAIN-CONTAINING PROTEIN"/>
    <property type="match status" value="1"/>
</dbReference>
<name>A0ABR7IC98_9FIRM</name>
<dbReference type="EMBL" id="JACOQH010000008">
    <property type="protein sequence ID" value="MBC5754565.1"/>
    <property type="molecule type" value="Genomic_DNA"/>
</dbReference>
<feature type="domain" description="Flagellar Assembly Protein A N-terminal region" evidence="2">
    <location>
        <begin position="10"/>
        <end position="177"/>
    </location>
</feature>
<dbReference type="Pfam" id="PF20250">
    <property type="entry name" value="FapA_N"/>
    <property type="match status" value="1"/>
</dbReference>
<feature type="coiled-coil region" evidence="1">
    <location>
        <begin position="341"/>
        <end position="371"/>
    </location>
</feature>
<dbReference type="InterPro" id="IPR046865">
    <property type="entry name" value="FapA_b_solenoid"/>
</dbReference>
<dbReference type="InterPro" id="IPR005646">
    <property type="entry name" value="FapA"/>
</dbReference>
<organism evidence="3 4">
    <name type="scientific">Roseburia yibonii</name>
    <dbReference type="NCBI Taxonomy" id="2763063"/>
    <lineage>
        <taxon>Bacteria</taxon>
        <taxon>Bacillati</taxon>
        <taxon>Bacillota</taxon>
        <taxon>Clostridia</taxon>
        <taxon>Lachnospirales</taxon>
        <taxon>Lachnospiraceae</taxon>
        <taxon>Roseburia</taxon>
    </lineage>
</organism>
<dbReference type="PANTHER" id="PTHR38032">
    <property type="entry name" value="POLYMERASE-RELATED"/>
    <property type="match status" value="1"/>
</dbReference>
<gene>
    <name evidence="3" type="ORF">H8Z76_11160</name>
</gene>
<keyword evidence="4" id="KW-1185">Reference proteome</keyword>
<proteinExistence type="predicted"/>
<sequence>MAVQEQKQPQLNISSDGMEAYLRLPVPSLGEPYTEDKILQFLSEKGVCVGIQKEAIKGLLDAGIYERDVRVAVGTKPVDGTDGYYEYEFNSDFSKKPKIREDGTVDYWSMNLIEVVREGQEIAKYHPAVEAKAGVDVKGRPVTGKHGRELPPLKGKGFERSEDNLTYIAMISGKITKQEDRITILPIYEISGDVDISIGNIDFVGDVVIHGNVCNGVVIKSTGNITIDGVVESAHIYAQKDVILRSGMLGGSKSTIYAKGNLFAKFVEYTEVEVCGNIEADVFMDCEVTCKGYLVMKGKRAKIMGGHIYAAYGIDANDIGNVAEVSTYVAVGVGNKEDAKLAALQKQLKENQDTLDKMERALKQFDLAEKEKGVSYKNDPRRMQLLRERIKYIATINADKATAWELQQLIENAKHATVKANHNVYPGVLVKIGDLVTNVKVQQGNLEFVKRVDHIVMSPLDEKVVI</sequence>
<dbReference type="Pfam" id="PF03961">
    <property type="entry name" value="FapA"/>
    <property type="match status" value="1"/>
</dbReference>
<dbReference type="RefSeq" id="WP_022514422.1">
    <property type="nucleotide sequence ID" value="NZ_JACOQH010000008.1"/>
</dbReference>
<evidence type="ECO:0000259" key="2">
    <source>
        <dbReference type="Pfam" id="PF20250"/>
    </source>
</evidence>
<dbReference type="InterPro" id="IPR046866">
    <property type="entry name" value="FapA_N"/>
</dbReference>
<comment type="caution">
    <text evidence="3">The sequence shown here is derived from an EMBL/GenBank/DDBJ whole genome shotgun (WGS) entry which is preliminary data.</text>
</comment>
<keyword evidence="1" id="KW-0175">Coiled coil</keyword>
<dbReference type="Proteomes" id="UP000621540">
    <property type="component" value="Unassembled WGS sequence"/>
</dbReference>
<accession>A0ABR7IC98</accession>
<protein>
    <submittedName>
        <fullName evidence="3">DUF342 domain-containing protein</fullName>
    </submittedName>
</protein>
<reference evidence="3 4" key="1">
    <citation type="submission" date="2020-08" db="EMBL/GenBank/DDBJ databases">
        <title>Genome public.</title>
        <authorList>
            <person name="Liu C."/>
            <person name="Sun Q."/>
        </authorList>
    </citation>
    <scope>NUCLEOTIDE SEQUENCE [LARGE SCALE GENOMIC DNA]</scope>
    <source>
        <strain evidence="3 4">BX0805</strain>
    </source>
</reference>
<evidence type="ECO:0000313" key="4">
    <source>
        <dbReference type="Proteomes" id="UP000621540"/>
    </source>
</evidence>